<dbReference type="InterPro" id="IPR046342">
    <property type="entry name" value="CBS_dom_sf"/>
</dbReference>
<sequence length="516" mass="54143">MTEVLLLLVALLLALACGGFVAAEFSLTTVERSALEQAVERGERGALGALKAVRSLTFQLSGAQLGITVTNLVVGMLAEPSVAKLLSGPMRGLGLSASAASSVALVIGTALSTVVLMVVGELVPKNWAISSPLGVAKVVATPQRIFSAAFKPLISHLNNTANRSVRRLGMEPAEELASARSPQELVALARHSAKAGALEADTAELFVRTLNLAELTAENVMTPRVQVTALEAQATVEDVANATRATGLSRFPVYRGSLDTVIGTAHIKDVLAVPADQRYRTPVVDLLREPVLVPETLTVDRLLDRLSGKATMAVVIDEYGGTAGVVTLEDIVEEVVGEVRDEHDPHETPDLARAGEDADGRTLWSADGAARTDQLRTIGLHVPEGPYETLAGLVATALGRIPAVGDTVELSGWELDVVDASGRRAARVLLHAPHAREDEDGAAGDGGPGDHAHRGQRHGDGSRHGLHLRGSRRDAHERETGADARERASRESRASRGSWGSRRDGSSGAAGEGAAR</sequence>
<evidence type="ECO:0000313" key="14">
    <source>
        <dbReference type="EMBL" id="MFC5025396.1"/>
    </source>
</evidence>
<dbReference type="InterPro" id="IPR002550">
    <property type="entry name" value="CNNM"/>
</dbReference>
<dbReference type="Gene3D" id="3.30.465.10">
    <property type="match status" value="1"/>
</dbReference>
<evidence type="ECO:0000256" key="5">
    <source>
        <dbReference type="ARBA" id="ARBA00022737"/>
    </source>
</evidence>
<feature type="domain" description="CNNM transmembrane" evidence="13">
    <location>
        <begin position="1"/>
        <end position="202"/>
    </location>
</feature>
<organism evidence="14 15">
    <name type="scientific">Streptomyces coeruleoprunus</name>
    <dbReference type="NCBI Taxonomy" id="285563"/>
    <lineage>
        <taxon>Bacteria</taxon>
        <taxon>Bacillati</taxon>
        <taxon>Actinomycetota</taxon>
        <taxon>Actinomycetes</taxon>
        <taxon>Kitasatosporales</taxon>
        <taxon>Streptomycetaceae</taxon>
        <taxon>Streptomyces</taxon>
    </lineage>
</organism>
<name>A0ABV9XJ24_9ACTN</name>
<feature type="domain" description="CBS" evidence="12">
    <location>
        <begin position="286"/>
        <end position="342"/>
    </location>
</feature>
<keyword evidence="15" id="KW-1185">Reference proteome</keyword>
<evidence type="ECO:0000256" key="9">
    <source>
        <dbReference type="PROSITE-ProRule" id="PRU00703"/>
    </source>
</evidence>
<dbReference type="InterPro" id="IPR000644">
    <property type="entry name" value="CBS_dom"/>
</dbReference>
<reference evidence="15" key="1">
    <citation type="journal article" date="2019" name="Int. J. Syst. Evol. Microbiol.">
        <title>The Global Catalogue of Microorganisms (GCM) 10K type strain sequencing project: providing services to taxonomists for standard genome sequencing and annotation.</title>
        <authorList>
            <consortium name="The Broad Institute Genomics Platform"/>
            <consortium name="The Broad Institute Genome Sequencing Center for Infectious Disease"/>
            <person name="Wu L."/>
            <person name="Ma J."/>
        </authorList>
    </citation>
    <scope>NUCLEOTIDE SEQUENCE [LARGE SCALE GENOMIC DNA]</scope>
    <source>
        <strain evidence="15">CGMCC 4.1648</strain>
    </source>
</reference>
<evidence type="ECO:0000259" key="12">
    <source>
        <dbReference type="PROSITE" id="PS51371"/>
    </source>
</evidence>
<keyword evidence="3" id="KW-1003">Cell membrane</keyword>
<evidence type="ECO:0000256" key="8">
    <source>
        <dbReference type="ARBA" id="ARBA00023136"/>
    </source>
</evidence>
<feature type="domain" description="CBS" evidence="12">
    <location>
        <begin position="221"/>
        <end position="281"/>
    </location>
</feature>
<evidence type="ECO:0000256" key="1">
    <source>
        <dbReference type="ARBA" id="ARBA00004651"/>
    </source>
</evidence>
<dbReference type="SUPFAM" id="SSF54631">
    <property type="entry name" value="CBS-domain pair"/>
    <property type="match status" value="1"/>
</dbReference>
<dbReference type="PANTHER" id="PTHR43099:SF6">
    <property type="entry name" value="UPF0053 PROTEIN RV1842C"/>
    <property type="match status" value="1"/>
</dbReference>
<dbReference type="CDD" id="cd04590">
    <property type="entry name" value="CBS_pair_CorC_HlyC_assoc"/>
    <property type="match status" value="1"/>
</dbReference>
<evidence type="ECO:0000256" key="10">
    <source>
        <dbReference type="PROSITE-ProRule" id="PRU01193"/>
    </source>
</evidence>
<feature type="compositionally biased region" description="Low complexity" evidence="11">
    <location>
        <begin position="495"/>
        <end position="516"/>
    </location>
</feature>
<keyword evidence="5" id="KW-0677">Repeat</keyword>
<feature type="compositionally biased region" description="Basic and acidic residues" evidence="11">
    <location>
        <begin position="448"/>
        <end position="463"/>
    </location>
</feature>
<evidence type="ECO:0000256" key="2">
    <source>
        <dbReference type="ARBA" id="ARBA00006337"/>
    </source>
</evidence>
<evidence type="ECO:0000256" key="6">
    <source>
        <dbReference type="ARBA" id="ARBA00022989"/>
    </source>
</evidence>
<dbReference type="InterPro" id="IPR036318">
    <property type="entry name" value="FAD-bd_PCMH-like_sf"/>
</dbReference>
<evidence type="ECO:0000313" key="15">
    <source>
        <dbReference type="Proteomes" id="UP001595829"/>
    </source>
</evidence>
<dbReference type="InterPro" id="IPR016169">
    <property type="entry name" value="FAD-bd_PCMH_sub2"/>
</dbReference>
<dbReference type="InterPro" id="IPR044751">
    <property type="entry name" value="Ion_transp-like_CBS"/>
</dbReference>
<comment type="subcellular location">
    <subcellularLocation>
        <location evidence="1">Cell membrane</location>
        <topology evidence="1">Multi-pass membrane protein</topology>
    </subcellularLocation>
</comment>
<dbReference type="Pfam" id="PF00571">
    <property type="entry name" value="CBS"/>
    <property type="match status" value="1"/>
</dbReference>
<keyword evidence="7 9" id="KW-0129">CBS domain</keyword>
<keyword evidence="8 10" id="KW-0472">Membrane</keyword>
<dbReference type="InterPro" id="IPR005170">
    <property type="entry name" value="Transptr-assoc_dom"/>
</dbReference>
<protein>
    <submittedName>
        <fullName evidence="14">Hemolysin family protein</fullName>
    </submittedName>
</protein>
<dbReference type="PROSITE" id="PS51846">
    <property type="entry name" value="CNNM"/>
    <property type="match status" value="1"/>
</dbReference>
<comment type="caution">
    <text evidence="14">The sequence shown here is derived from an EMBL/GenBank/DDBJ whole genome shotgun (WGS) entry which is preliminary data.</text>
</comment>
<evidence type="ECO:0000256" key="3">
    <source>
        <dbReference type="ARBA" id="ARBA00022475"/>
    </source>
</evidence>
<dbReference type="SUPFAM" id="SSF56176">
    <property type="entry name" value="FAD-binding/transporter-associated domain-like"/>
    <property type="match status" value="1"/>
</dbReference>
<evidence type="ECO:0000259" key="13">
    <source>
        <dbReference type="PROSITE" id="PS51846"/>
    </source>
</evidence>
<dbReference type="RefSeq" id="WP_345692857.1">
    <property type="nucleotide sequence ID" value="NZ_BAABIT010000001.1"/>
</dbReference>
<dbReference type="Pfam" id="PF01595">
    <property type="entry name" value="CNNM"/>
    <property type="match status" value="1"/>
</dbReference>
<comment type="similarity">
    <text evidence="2">Belongs to the UPF0053 family.</text>
</comment>
<feature type="compositionally biased region" description="Basic and acidic residues" evidence="11">
    <location>
        <begin position="471"/>
        <end position="494"/>
    </location>
</feature>
<dbReference type="Proteomes" id="UP001595829">
    <property type="component" value="Unassembled WGS sequence"/>
</dbReference>
<keyword evidence="6 10" id="KW-1133">Transmembrane helix</keyword>
<evidence type="ECO:0000256" key="11">
    <source>
        <dbReference type="SAM" id="MobiDB-lite"/>
    </source>
</evidence>
<feature type="region of interest" description="Disordered" evidence="11">
    <location>
        <begin position="432"/>
        <end position="516"/>
    </location>
</feature>
<dbReference type="EMBL" id="JBHSJD010000020">
    <property type="protein sequence ID" value="MFC5025396.1"/>
    <property type="molecule type" value="Genomic_DNA"/>
</dbReference>
<accession>A0ABV9XJ24</accession>
<dbReference type="SMART" id="SM01091">
    <property type="entry name" value="CorC_HlyC"/>
    <property type="match status" value="1"/>
</dbReference>
<dbReference type="Gene3D" id="3.10.580.10">
    <property type="entry name" value="CBS-domain"/>
    <property type="match status" value="1"/>
</dbReference>
<evidence type="ECO:0000256" key="7">
    <source>
        <dbReference type="ARBA" id="ARBA00023122"/>
    </source>
</evidence>
<dbReference type="PROSITE" id="PS51371">
    <property type="entry name" value="CBS"/>
    <property type="match status" value="2"/>
</dbReference>
<dbReference type="Pfam" id="PF03471">
    <property type="entry name" value="CorC_HlyC"/>
    <property type="match status" value="1"/>
</dbReference>
<evidence type="ECO:0000256" key="4">
    <source>
        <dbReference type="ARBA" id="ARBA00022692"/>
    </source>
</evidence>
<proteinExistence type="inferred from homology"/>
<gene>
    <name evidence="14" type="ORF">ACFPM3_25040</name>
</gene>
<dbReference type="PANTHER" id="PTHR43099">
    <property type="entry name" value="UPF0053 PROTEIN YRKA"/>
    <property type="match status" value="1"/>
</dbReference>
<dbReference type="InterPro" id="IPR051676">
    <property type="entry name" value="UPF0053_domain"/>
</dbReference>
<keyword evidence="4 10" id="KW-0812">Transmembrane</keyword>